<comment type="catalytic activity">
    <reaction evidence="6 8 9">
        <text>an N-acyl-L-alpha-aminoacyl-tRNA + H2O = an N-acyl-L-amino acid + a tRNA + H(+)</text>
        <dbReference type="Rhea" id="RHEA:54448"/>
        <dbReference type="Rhea" id="RHEA-COMP:10123"/>
        <dbReference type="Rhea" id="RHEA-COMP:13883"/>
        <dbReference type="ChEBI" id="CHEBI:15377"/>
        <dbReference type="ChEBI" id="CHEBI:15378"/>
        <dbReference type="ChEBI" id="CHEBI:59874"/>
        <dbReference type="ChEBI" id="CHEBI:78442"/>
        <dbReference type="ChEBI" id="CHEBI:138191"/>
        <dbReference type="EC" id="3.1.1.29"/>
    </reaction>
</comment>
<dbReference type="GO" id="GO:0072344">
    <property type="term" value="P:rescue of stalled ribosome"/>
    <property type="evidence" value="ECO:0007669"/>
    <property type="project" value="UniProtKB-UniRule"/>
</dbReference>
<dbReference type="Pfam" id="PF01195">
    <property type="entry name" value="Pept_tRNA_hydro"/>
    <property type="match status" value="1"/>
</dbReference>
<keyword evidence="8" id="KW-0963">Cytoplasm</keyword>
<dbReference type="FunFam" id="3.40.50.1470:FF:000001">
    <property type="entry name" value="Peptidyl-tRNA hydrolase"/>
    <property type="match status" value="1"/>
</dbReference>
<dbReference type="Proteomes" id="UP000030528">
    <property type="component" value="Unassembled WGS sequence"/>
</dbReference>
<evidence type="ECO:0000256" key="5">
    <source>
        <dbReference type="ARBA" id="ARBA00038063"/>
    </source>
</evidence>
<evidence type="ECO:0000256" key="7">
    <source>
        <dbReference type="ARBA" id="ARBA00050038"/>
    </source>
</evidence>
<dbReference type="PROSITE" id="PS01195">
    <property type="entry name" value="PEPT_TRNA_HYDROL_1"/>
    <property type="match status" value="1"/>
</dbReference>
<dbReference type="CDD" id="cd00462">
    <property type="entry name" value="PTH"/>
    <property type="match status" value="1"/>
</dbReference>
<evidence type="ECO:0000256" key="8">
    <source>
        <dbReference type="HAMAP-Rule" id="MF_00083"/>
    </source>
</evidence>
<feature type="binding site" evidence="8">
    <location>
        <position position="112"/>
    </location>
    <ligand>
        <name>tRNA</name>
        <dbReference type="ChEBI" id="CHEBI:17843"/>
    </ligand>
</feature>
<feature type="active site" description="Proton acceptor" evidence="8">
    <location>
        <position position="19"/>
    </location>
</feature>
<dbReference type="PROSITE" id="PS01196">
    <property type="entry name" value="PEPT_TRNA_HYDROL_2"/>
    <property type="match status" value="1"/>
</dbReference>
<dbReference type="GO" id="GO:0006515">
    <property type="term" value="P:protein quality control for misfolded or incompletely synthesized proteins"/>
    <property type="evidence" value="ECO:0007669"/>
    <property type="project" value="UniProtKB-UniRule"/>
</dbReference>
<feature type="site" description="Discriminates between blocked and unblocked aminoacyl-tRNA" evidence="8">
    <location>
        <position position="9"/>
    </location>
</feature>
<gene>
    <name evidence="8" type="primary">pth</name>
    <name evidence="11" type="ORF">N781_08530</name>
</gene>
<dbReference type="InterPro" id="IPR001328">
    <property type="entry name" value="Pept_tRNA_hydro"/>
</dbReference>
<dbReference type="EMBL" id="AVPE01000017">
    <property type="protein sequence ID" value="KGX90081.1"/>
    <property type="molecule type" value="Genomic_DNA"/>
</dbReference>
<dbReference type="PANTHER" id="PTHR17224">
    <property type="entry name" value="PEPTIDYL-TRNA HYDROLASE"/>
    <property type="match status" value="1"/>
</dbReference>
<organism evidence="11 12">
    <name type="scientific">Pontibacillus halophilus JSM 076056 = DSM 19796</name>
    <dbReference type="NCBI Taxonomy" id="1385510"/>
    <lineage>
        <taxon>Bacteria</taxon>
        <taxon>Bacillati</taxon>
        <taxon>Bacillota</taxon>
        <taxon>Bacilli</taxon>
        <taxon>Bacillales</taxon>
        <taxon>Bacillaceae</taxon>
        <taxon>Pontibacillus</taxon>
    </lineage>
</organism>
<evidence type="ECO:0000313" key="12">
    <source>
        <dbReference type="Proteomes" id="UP000030528"/>
    </source>
</evidence>
<comment type="function">
    <text evidence="8">Hydrolyzes ribosome-free peptidyl-tRNAs (with 1 or more amino acids incorporated), which drop off the ribosome during protein synthesis, or as a result of ribosome stalling.</text>
</comment>
<keyword evidence="3 8" id="KW-0378">Hydrolase</keyword>
<dbReference type="GO" id="GO:0000049">
    <property type="term" value="F:tRNA binding"/>
    <property type="evidence" value="ECO:0007669"/>
    <property type="project" value="UniProtKB-UniRule"/>
</dbReference>
<sequence>MKLIVGLGNPGPKFDQTRHNIGFMAIDELVSRQNWKLNKEKFKGVYTVERLNGEKVIIVKPMTYMNLSGECVRPLMEYYDLEPEDVVVIYDDMDLPTGKVRLRQKGGHGGHNGIRSMIDQLGTKEFNRIRLGIGKPTAPMSVTDYVLGKFDGEEQKFVSEAVVKAAEACEAWTDKSFLEVMNTFNQ</sequence>
<dbReference type="GO" id="GO:0004045">
    <property type="term" value="F:peptidyl-tRNA hydrolase activity"/>
    <property type="evidence" value="ECO:0007669"/>
    <property type="project" value="UniProtKB-UniRule"/>
</dbReference>
<keyword evidence="2 8" id="KW-0820">tRNA-binding</keyword>
<evidence type="ECO:0000256" key="4">
    <source>
        <dbReference type="ARBA" id="ARBA00022884"/>
    </source>
</evidence>
<evidence type="ECO:0000256" key="10">
    <source>
        <dbReference type="RuleBase" id="RU004320"/>
    </source>
</evidence>
<dbReference type="HAMAP" id="MF_00083">
    <property type="entry name" value="Pept_tRNA_hydro_bact"/>
    <property type="match status" value="1"/>
</dbReference>
<dbReference type="STRING" id="1385510.GCA_000425205_03479"/>
<dbReference type="RefSeq" id="WP_026801665.1">
    <property type="nucleotide sequence ID" value="NZ_AULI01000021.1"/>
</dbReference>
<evidence type="ECO:0000256" key="6">
    <source>
        <dbReference type="ARBA" id="ARBA00048707"/>
    </source>
</evidence>
<dbReference type="SUPFAM" id="SSF53178">
    <property type="entry name" value="Peptidyl-tRNA hydrolase-like"/>
    <property type="match status" value="1"/>
</dbReference>
<comment type="subunit">
    <text evidence="8">Monomer.</text>
</comment>
<reference evidence="11 12" key="1">
    <citation type="submission" date="2013-08" db="EMBL/GenBank/DDBJ databases">
        <authorList>
            <person name="Huang J."/>
            <person name="Wang G."/>
        </authorList>
    </citation>
    <scope>NUCLEOTIDE SEQUENCE [LARGE SCALE GENOMIC DNA]</scope>
    <source>
        <strain evidence="11 12">JSM 076056</strain>
    </source>
</reference>
<protein>
    <recommendedName>
        <fullName evidence="7 8">Peptidyl-tRNA hydrolase</fullName>
        <shortName evidence="8">Pth</shortName>
        <ecNumber evidence="1 8">3.1.1.29</ecNumber>
    </recommendedName>
</protein>
<dbReference type="AlphaFoldDB" id="A0A0A5GA91"/>
<evidence type="ECO:0000256" key="1">
    <source>
        <dbReference type="ARBA" id="ARBA00013260"/>
    </source>
</evidence>
<comment type="caution">
    <text evidence="11">The sequence shown here is derived from an EMBL/GenBank/DDBJ whole genome shotgun (WGS) entry which is preliminary data.</text>
</comment>
<dbReference type="GO" id="GO:0005737">
    <property type="term" value="C:cytoplasm"/>
    <property type="evidence" value="ECO:0007669"/>
    <property type="project" value="UniProtKB-SubCell"/>
</dbReference>
<dbReference type="InterPro" id="IPR036416">
    <property type="entry name" value="Pept_tRNA_hydro_sf"/>
</dbReference>
<comment type="function">
    <text evidence="8">Catalyzes the release of premature peptidyl moieties from peptidyl-tRNA molecules trapped in stalled 50S ribosomal subunits, and thus maintains levels of free tRNAs and 50S ribosomes.</text>
</comment>
<accession>A0A0A5GA91</accession>
<dbReference type="NCBIfam" id="TIGR00447">
    <property type="entry name" value="pth"/>
    <property type="match status" value="1"/>
</dbReference>
<dbReference type="Gene3D" id="3.40.50.1470">
    <property type="entry name" value="Peptidyl-tRNA hydrolase"/>
    <property type="match status" value="1"/>
</dbReference>
<feature type="binding site" evidence="8">
    <location>
        <position position="64"/>
    </location>
    <ligand>
        <name>tRNA</name>
        <dbReference type="ChEBI" id="CHEBI:17843"/>
    </ligand>
</feature>
<evidence type="ECO:0000256" key="2">
    <source>
        <dbReference type="ARBA" id="ARBA00022555"/>
    </source>
</evidence>
<dbReference type="InterPro" id="IPR018171">
    <property type="entry name" value="Pept_tRNA_hydro_CS"/>
</dbReference>
<keyword evidence="4 8" id="KW-0694">RNA-binding</keyword>
<feature type="site" description="Stabilizes the basic form of H active site to accept a proton" evidence="8">
    <location>
        <position position="91"/>
    </location>
</feature>
<comment type="similarity">
    <text evidence="5 8 10">Belongs to the PTH family.</text>
</comment>
<keyword evidence="12" id="KW-1185">Reference proteome</keyword>
<proteinExistence type="inferred from homology"/>
<feature type="binding site" evidence="8">
    <location>
        <position position="14"/>
    </location>
    <ligand>
        <name>tRNA</name>
        <dbReference type="ChEBI" id="CHEBI:17843"/>
    </ligand>
</feature>
<evidence type="ECO:0000256" key="3">
    <source>
        <dbReference type="ARBA" id="ARBA00022801"/>
    </source>
</evidence>
<comment type="subcellular location">
    <subcellularLocation>
        <location evidence="8">Cytoplasm</location>
    </subcellularLocation>
</comment>
<name>A0A0A5GA91_9BACI</name>
<evidence type="ECO:0000256" key="9">
    <source>
        <dbReference type="RuleBase" id="RU000673"/>
    </source>
</evidence>
<feature type="binding site" evidence="8">
    <location>
        <position position="66"/>
    </location>
    <ligand>
        <name>tRNA</name>
        <dbReference type="ChEBI" id="CHEBI:17843"/>
    </ligand>
</feature>
<dbReference type="EC" id="3.1.1.29" evidence="1 8"/>
<dbReference type="PANTHER" id="PTHR17224:SF1">
    <property type="entry name" value="PEPTIDYL-TRNA HYDROLASE"/>
    <property type="match status" value="1"/>
</dbReference>
<evidence type="ECO:0000313" key="11">
    <source>
        <dbReference type="EMBL" id="KGX90081.1"/>
    </source>
</evidence>
<dbReference type="OrthoDB" id="9800507at2"/>
<dbReference type="eggNOG" id="COG0193">
    <property type="taxonomic scope" value="Bacteria"/>
</dbReference>